<keyword evidence="1" id="KW-1133">Transmembrane helix</keyword>
<evidence type="ECO:0000256" key="1">
    <source>
        <dbReference type="SAM" id="Phobius"/>
    </source>
</evidence>
<dbReference type="GeneID" id="63816458"/>
<evidence type="ECO:0000256" key="2">
    <source>
        <dbReference type="SAM" id="SignalP"/>
    </source>
</evidence>
<reference evidence="3 4" key="1">
    <citation type="journal article" date="2018" name="Proc. Natl. Acad. Sci. U.S.A.">
        <title>Linking secondary metabolites to gene clusters through genome sequencing of six diverse Aspergillus species.</title>
        <authorList>
            <person name="Kaerboelling I."/>
            <person name="Vesth T.C."/>
            <person name="Frisvad J.C."/>
            <person name="Nybo J.L."/>
            <person name="Theobald S."/>
            <person name="Kuo A."/>
            <person name="Bowyer P."/>
            <person name="Matsuda Y."/>
            <person name="Mondo S."/>
            <person name="Lyhne E.K."/>
            <person name="Kogle M.E."/>
            <person name="Clum A."/>
            <person name="Lipzen A."/>
            <person name="Salamov A."/>
            <person name="Ngan C.Y."/>
            <person name="Daum C."/>
            <person name="Chiniquy J."/>
            <person name="Barry K."/>
            <person name="LaButti K."/>
            <person name="Haridas S."/>
            <person name="Simmons B.A."/>
            <person name="Magnuson J.K."/>
            <person name="Mortensen U.H."/>
            <person name="Larsen T.O."/>
            <person name="Grigoriev I.V."/>
            <person name="Baker S.E."/>
            <person name="Andersen M.R."/>
        </authorList>
    </citation>
    <scope>NUCLEOTIDE SEQUENCE [LARGE SCALE GENOMIC DNA]</scope>
    <source>
        <strain evidence="3 4">IBT 24754</strain>
    </source>
</reference>
<comment type="caution">
    <text evidence="3">The sequence shown here is derived from an EMBL/GenBank/DDBJ whole genome shotgun (WGS) entry which is preliminary data.</text>
</comment>
<gene>
    <name evidence="3" type="ORF">P175DRAFT_0528052</name>
</gene>
<dbReference type="RefSeq" id="XP_040755954.1">
    <property type="nucleotide sequence ID" value="XM_040899576.1"/>
</dbReference>
<feature type="signal peptide" evidence="2">
    <location>
        <begin position="1"/>
        <end position="15"/>
    </location>
</feature>
<evidence type="ECO:0000313" key="3">
    <source>
        <dbReference type="EMBL" id="PTU24562.1"/>
    </source>
</evidence>
<feature type="transmembrane region" description="Helical" evidence="1">
    <location>
        <begin position="25"/>
        <end position="44"/>
    </location>
</feature>
<dbReference type="AlphaFoldDB" id="A0A2T5M7Q0"/>
<protein>
    <submittedName>
        <fullName evidence="3">Uncharacterized protein</fullName>
    </submittedName>
</protein>
<evidence type="ECO:0000313" key="4">
    <source>
        <dbReference type="Proteomes" id="UP000244073"/>
    </source>
</evidence>
<keyword evidence="2" id="KW-0732">Signal</keyword>
<sequence>MVCGAVLIFVELAMCSQMCPCRGPICGLLAAGIQDVILVFIIIFEGIWRTSDSMTLYFNPPFHTNVPTSNYHTAREIVAVSPALQA</sequence>
<organism evidence="3 4">
    <name type="scientific">Aspergillus ochraceoroseus IBT 24754</name>
    <dbReference type="NCBI Taxonomy" id="1392256"/>
    <lineage>
        <taxon>Eukaryota</taxon>
        <taxon>Fungi</taxon>
        <taxon>Dikarya</taxon>
        <taxon>Ascomycota</taxon>
        <taxon>Pezizomycotina</taxon>
        <taxon>Eurotiomycetes</taxon>
        <taxon>Eurotiomycetidae</taxon>
        <taxon>Eurotiales</taxon>
        <taxon>Aspergillaceae</taxon>
        <taxon>Aspergillus</taxon>
        <taxon>Aspergillus subgen. Nidulantes</taxon>
    </lineage>
</organism>
<name>A0A2T5M7Q0_9EURO</name>
<accession>A0A2T5M7Q0</accession>
<dbReference type="VEuPathDB" id="FungiDB:P175DRAFT_0528052"/>
<proteinExistence type="predicted"/>
<keyword evidence="1" id="KW-0812">Transmembrane</keyword>
<dbReference type="EMBL" id="MSFN02000001">
    <property type="protein sequence ID" value="PTU24562.1"/>
    <property type="molecule type" value="Genomic_DNA"/>
</dbReference>
<keyword evidence="1" id="KW-0472">Membrane</keyword>
<feature type="chain" id="PRO_5015475345" evidence="2">
    <location>
        <begin position="16"/>
        <end position="86"/>
    </location>
</feature>
<dbReference type="Proteomes" id="UP000244073">
    <property type="component" value="Unassembled WGS sequence"/>
</dbReference>